<accession>A0A6A4R863</accession>
<proteinExistence type="predicted"/>
<evidence type="ECO:0000313" key="3">
    <source>
        <dbReference type="Proteomes" id="UP000447434"/>
    </source>
</evidence>
<keyword evidence="1" id="KW-1133">Transmembrane helix</keyword>
<keyword evidence="1" id="KW-0812">Transmembrane</keyword>
<organism evidence="2 3">
    <name type="scientific">Lupinus albus</name>
    <name type="common">White lupine</name>
    <name type="synonym">Lupinus termis</name>
    <dbReference type="NCBI Taxonomy" id="3870"/>
    <lineage>
        <taxon>Eukaryota</taxon>
        <taxon>Viridiplantae</taxon>
        <taxon>Streptophyta</taxon>
        <taxon>Embryophyta</taxon>
        <taxon>Tracheophyta</taxon>
        <taxon>Spermatophyta</taxon>
        <taxon>Magnoliopsida</taxon>
        <taxon>eudicotyledons</taxon>
        <taxon>Gunneridae</taxon>
        <taxon>Pentapetalae</taxon>
        <taxon>rosids</taxon>
        <taxon>fabids</taxon>
        <taxon>Fabales</taxon>
        <taxon>Fabaceae</taxon>
        <taxon>Papilionoideae</taxon>
        <taxon>50 kb inversion clade</taxon>
        <taxon>genistoids sensu lato</taxon>
        <taxon>core genistoids</taxon>
        <taxon>Genisteae</taxon>
        <taxon>Lupinus</taxon>
    </lineage>
</organism>
<evidence type="ECO:0000313" key="2">
    <source>
        <dbReference type="EMBL" id="KAE9621454.1"/>
    </source>
</evidence>
<dbReference type="Proteomes" id="UP000447434">
    <property type="component" value="Chromosome 1"/>
</dbReference>
<gene>
    <name evidence="2" type="ORF">Lalb_Chr01g0014871</name>
</gene>
<dbReference type="EMBL" id="WOCE01000001">
    <property type="protein sequence ID" value="KAE9621454.1"/>
    <property type="molecule type" value="Genomic_DNA"/>
</dbReference>
<protein>
    <submittedName>
        <fullName evidence="2">Uncharacterized protein</fullName>
    </submittedName>
</protein>
<sequence length="53" mass="6083">MHKLKFSLPMILTNQLYYLITLFSVMLAGHFGQLQLPGSTSANSWFNVTRLRP</sequence>
<reference evidence="3" key="1">
    <citation type="journal article" date="2020" name="Nat. Commun.">
        <title>Genome sequence of the cluster root forming white lupin.</title>
        <authorList>
            <person name="Hufnagel B."/>
            <person name="Marques A."/>
            <person name="Soriano A."/>
            <person name="Marques L."/>
            <person name="Divol F."/>
            <person name="Doumas P."/>
            <person name="Sallet E."/>
            <person name="Mancinotti D."/>
            <person name="Carrere S."/>
            <person name="Marande W."/>
            <person name="Arribat S."/>
            <person name="Keller J."/>
            <person name="Huneau C."/>
            <person name="Blein T."/>
            <person name="Aime D."/>
            <person name="Laguerre M."/>
            <person name="Taylor J."/>
            <person name="Schubert V."/>
            <person name="Nelson M."/>
            <person name="Geu-Flores F."/>
            <person name="Crespi M."/>
            <person name="Gallardo-Guerrero K."/>
            <person name="Delaux P.-M."/>
            <person name="Salse J."/>
            <person name="Berges H."/>
            <person name="Guyot R."/>
            <person name="Gouzy J."/>
            <person name="Peret B."/>
        </authorList>
    </citation>
    <scope>NUCLEOTIDE SEQUENCE [LARGE SCALE GENOMIC DNA]</scope>
    <source>
        <strain evidence="3">cv. Amiga</strain>
    </source>
</reference>
<dbReference type="AlphaFoldDB" id="A0A6A4R863"/>
<keyword evidence="3" id="KW-1185">Reference proteome</keyword>
<comment type="caution">
    <text evidence="2">The sequence shown here is derived from an EMBL/GenBank/DDBJ whole genome shotgun (WGS) entry which is preliminary data.</text>
</comment>
<evidence type="ECO:0000256" key="1">
    <source>
        <dbReference type="SAM" id="Phobius"/>
    </source>
</evidence>
<feature type="transmembrane region" description="Helical" evidence="1">
    <location>
        <begin position="16"/>
        <end position="36"/>
    </location>
</feature>
<name>A0A6A4R863_LUPAL</name>
<keyword evidence="1" id="KW-0472">Membrane</keyword>
<dbReference type="OrthoDB" id="2126698at2759"/>